<dbReference type="AlphaFoldDB" id="A0A401U834"/>
<comment type="caution">
    <text evidence="3">The sequence shown here is derived from an EMBL/GenBank/DDBJ whole genome shotgun (WGS) entry which is preliminary data.</text>
</comment>
<gene>
    <name evidence="3" type="ORF">SanaruYs_12570</name>
</gene>
<dbReference type="Proteomes" id="UP000288227">
    <property type="component" value="Unassembled WGS sequence"/>
</dbReference>
<proteinExistence type="predicted"/>
<dbReference type="Pfam" id="PF04264">
    <property type="entry name" value="YceI"/>
    <property type="match status" value="1"/>
</dbReference>
<evidence type="ECO:0000313" key="4">
    <source>
        <dbReference type="Proteomes" id="UP000288227"/>
    </source>
</evidence>
<dbReference type="SUPFAM" id="SSF101874">
    <property type="entry name" value="YceI-like"/>
    <property type="match status" value="1"/>
</dbReference>
<sequence>MQLHTNTHNMRTQTNFFAKARTTATFALLLSLVVSGFAQDVYKTQKASVSIKGTSTMHDWEMKSEAFSCQSSFTLDNNKVSGVKSLSLSIPVQTLKSGKGAMDKNAYSALKAESHKQISYTISSTKLVSDKLICTGNLTIAGVTKPMDVETICSVNADNTIACKTIKSFKMSEFKVEPPSFMFGSVTTGDEITLEFNLTFKKI</sequence>
<feature type="signal peptide" evidence="1">
    <location>
        <begin position="1"/>
        <end position="38"/>
    </location>
</feature>
<accession>A0A401U834</accession>
<protein>
    <submittedName>
        <fullName evidence="3">YceI family protein</fullName>
    </submittedName>
</protein>
<reference evidence="3 4" key="1">
    <citation type="submission" date="2018-11" db="EMBL/GenBank/DDBJ databases">
        <title>Chryseotalea sanarue gen. nov., sp., nov., a member of the family Cytophagaceae, isolated from a brackish lake in Hamamatsu Japan.</title>
        <authorList>
            <person name="Maejima Y."/>
            <person name="Iino T."/>
            <person name="Muraguchi Y."/>
            <person name="Fukuda K."/>
            <person name="Ohkuma M."/>
            <person name="Moriuchi R."/>
            <person name="Dohra H."/>
            <person name="Kimbara K."/>
            <person name="Shintani M."/>
        </authorList>
    </citation>
    <scope>NUCLEOTIDE SEQUENCE [LARGE SCALE GENOMIC DNA]</scope>
    <source>
        <strain evidence="3 4">Ys</strain>
    </source>
</reference>
<feature type="domain" description="Lipid/polyisoprenoid-binding YceI-like" evidence="2">
    <location>
        <begin position="46"/>
        <end position="200"/>
    </location>
</feature>
<dbReference type="EMBL" id="BHXQ01000002">
    <property type="protein sequence ID" value="GCC51037.1"/>
    <property type="molecule type" value="Genomic_DNA"/>
</dbReference>
<feature type="chain" id="PRO_5019122375" evidence="1">
    <location>
        <begin position="39"/>
        <end position="203"/>
    </location>
</feature>
<dbReference type="PANTHER" id="PTHR34406:SF1">
    <property type="entry name" value="PROTEIN YCEI"/>
    <property type="match status" value="1"/>
</dbReference>
<evidence type="ECO:0000313" key="3">
    <source>
        <dbReference type="EMBL" id="GCC51037.1"/>
    </source>
</evidence>
<dbReference type="InterPro" id="IPR036761">
    <property type="entry name" value="TTHA0802/YceI-like_sf"/>
</dbReference>
<evidence type="ECO:0000256" key="1">
    <source>
        <dbReference type="SAM" id="SignalP"/>
    </source>
</evidence>
<name>A0A401U834_9BACT</name>
<evidence type="ECO:0000259" key="2">
    <source>
        <dbReference type="Pfam" id="PF04264"/>
    </source>
</evidence>
<organism evidence="3 4">
    <name type="scientific">Chryseotalea sanaruensis</name>
    <dbReference type="NCBI Taxonomy" id="2482724"/>
    <lineage>
        <taxon>Bacteria</taxon>
        <taxon>Pseudomonadati</taxon>
        <taxon>Bacteroidota</taxon>
        <taxon>Cytophagia</taxon>
        <taxon>Cytophagales</taxon>
        <taxon>Chryseotaleaceae</taxon>
        <taxon>Chryseotalea</taxon>
    </lineage>
</organism>
<dbReference type="InterPro" id="IPR007372">
    <property type="entry name" value="Lipid/polyisoprenoid-bd_YceI"/>
</dbReference>
<dbReference type="Gene3D" id="2.40.128.110">
    <property type="entry name" value="Lipid/polyisoprenoid-binding, YceI-like"/>
    <property type="match status" value="1"/>
</dbReference>
<keyword evidence="4" id="KW-1185">Reference proteome</keyword>
<keyword evidence="1" id="KW-0732">Signal</keyword>
<dbReference type="PANTHER" id="PTHR34406">
    <property type="entry name" value="PROTEIN YCEI"/>
    <property type="match status" value="1"/>
</dbReference>